<comment type="caution">
    <text evidence="1">The sequence shown here is derived from an EMBL/GenBank/DDBJ whole genome shotgun (WGS) entry which is preliminary data.</text>
</comment>
<accession>A0A841L296</accession>
<gene>
    <name evidence="1" type="ORF">FHS79_001091</name>
</gene>
<proteinExistence type="predicted"/>
<dbReference type="RefSeq" id="WP_184196567.1">
    <property type="nucleotide sequence ID" value="NZ_BMOX01000107.1"/>
</dbReference>
<dbReference type="EMBL" id="JACIIV010000007">
    <property type="protein sequence ID" value="MBB6226929.1"/>
    <property type="molecule type" value="Genomic_DNA"/>
</dbReference>
<sequence length="89" mass="9448">MTGTADAAVALLFSVEMNRLVSAPLTNRTLRVVVAEEKLANVTTAEAGVATPAITRAATATVLNVDIVIFSLLAEMDPFTGGRYLNRHF</sequence>
<organism evidence="1 2">
    <name type="scientific">Polymorphobacter multimanifer</name>
    <dbReference type="NCBI Taxonomy" id="1070431"/>
    <lineage>
        <taxon>Bacteria</taxon>
        <taxon>Pseudomonadati</taxon>
        <taxon>Pseudomonadota</taxon>
        <taxon>Alphaproteobacteria</taxon>
        <taxon>Sphingomonadales</taxon>
        <taxon>Sphingosinicellaceae</taxon>
        <taxon>Polymorphobacter</taxon>
    </lineage>
</organism>
<evidence type="ECO:0000313" key="2">
    <source>
        <dbReference type="Proteomes" id="UP000538147"/>
    </source>
</evidence>
<dbReference type="AlphaFoldDB" id="A0A841L296"/>
<evidence type="ECO:0000313" key="1">
    <source>
        <dbReference type="EMBL" id="MBB6226929.1"/>
    </source>
</evidence>
<dbReference type="Proteomes" id="UP000538147">
    <property type="component" value="Unassembled WGS sequence"/>
</dbReference>
<reference evidence="1 2" key="1">
    <citation type="submission" date="2020-08" db="EMBL/GenBank/DDBJ databases">
        <title>Genomic Encyclopedia of Type Strains, Phase IV (KMG-IV): sequencing the most valuable type-strain genomes for metagenomic binning, comparative biology and taxonomic classification.</title>
        <authorList>
            <person name="Goeker M."/>
        </authorList>
    </citation>
    <scope>NUCLEOTIDE SEQUENCE [LARGE SCALE GENOMIC DNA]</scope>
    <source>
        <strain evidence="1 2">DSM 102189</strain>
    </source>
</reference>
<protein>
    <submittedName>
        <fullName evidence="1">Uncharacterized protein</fullName>
    </submittedName>
</protein>
<name>A0A841L296_9SPHN</name>
<keyword evidence="2" id="KW-1185">Reference proteome</keyword>